<dbReference type="PANTHER" id="PTHR11431">
    <property type="entry name" value="FERRITIN"/>
    <property type="match status" value="1"/>
</dbReference>
<dbReference type="Proteomes" id="UP001372338">
    <property type="component" value="Unassembled WGS sequence"/>
</dbReference>
<dbReference type="GO" id="GO:0008198">
    <property type="term" value="F:ferrous iron binding"/>
    <property type="evidence" value="ECO:0007669"/>
    <property type="project" value="TreeGrafter"/>
</dbReference>
<reference evidence="2 3" key="1">
    <citation type="submission" date="2024-01" db="EMBL/GenBank/DDBJ databases">
        <title>The genomes of 5 underutilized Papilionoideae crops provide insights into root nodulation and disease resistanc.</title>
        <authorList>
            <person name="Yuan L."/>
        </authorList>
    </citation>
    <scope>NUCLEOTIDE SEQUENCE [LARGE SCALE GENOMIC DNA]</scope>
    <source>
        <strain evidence="2">ZHUSHIDOU_FW_LH</strain>
        <tissue evidence="2">Leaf</tissue>
    </source>
</reference>
<dbReference type="EMBL" id="JAYWIO010000004">
    <property type="protein sequence ID" value="KAK7267741.1"/>
    <property type="molecule type" value="Genomic_DNA"/>
</dbReference>
<dbReference type="InterPro" id="IPR012347">
    <property type="entry name" value="Ferritin-like"/>
</dbReference>
<protein>
    <submittedName>
        <fullName evidence="2">Uncharacterized protein</fullName>
    </submittedName>
</protein>
<dbReference type="PANTHER" id="PTHR11431:SF75">
    <property type="entry name" value="FERRITIN"/>
    <property type="match status" value="1"/>
</dbReference>
<organism evidence="2 3">
    <name type="scientific">Crotalaria pallida</name>
    <name type="common">Smooth rattlebox</name>
    <name type="synonym">Crotalaria striata</name>
    <dbReference type="NCBI Taxonomy" id="3830"/>
    <lineage>
        <taxon>Eukaryota</taxon>
        <taxon>Viridiplantae</taxon>
        <taxon>Streptophyta</taxon>
        <taxon>Embryophyta</taxon>
        <taxon>Tracheophyta</taxon>
        <taxon>Spermatophyta</taxon>
        <taxon>Magnoliopsida</taxon>
        <taxon>eudicotyledons</taxon>
        <taxon>Gunneridae</taxon>
        <taxon>Pentapetalae</taxon>
        <taxon>rosids</taxon>
        <taxon>fabids</taxon>
        <taxon>Fabales</taxon>
        <taxon>Fabaceae</taxon>
        <taxon>Papilionoideae</taxon>
        <taxon>50 kb inversion clade</taxon>
        <taxon>genistoids sensu lato</taxon>
        <taxon>core genistoids</taxon>
        <taxon>Crotalarieae</taxon>
        <taxon>Crotalaria</taxon>
    </lineage>
</organism>
<keyword evidence="1" id="KW-0479">Metal-binding</keyword>
<evidence type="ECO:0000313" key="2">
    <source>
        <dbReference type="EMBL" id="KAK7267741.1"/>
    </source>
</evidence>
<dbReference type="SUPFAM" id="SSF47240">
    <property type="entry name" value="Ferritin-like"/>
    <property type="match status" value="1"/>
</dbReference>
<comment type="caution">
    <text evidence="2">The sequence shown here is derived from an EMBL/GenBank/DDBJ whole genome shotgun (WGS) entry which is preliminary data.</text>
</comment>
<proteinExistence type="predicted"/>
<sequence length="139" mass="15666">MELALSLEKLTNEKLLNLHSVASKNGDVQLADLLDSKYLGEQFAAWNYGVVIIWFDVLQFSYSGFSCKEKDLNLNVALVFNLYAYIHLRYCGCYCKFYTPGNENTASNYPIAGCSQDLSLPRGNENPVCCYNNRPPSNL</sequence>
<dbReference type="GO" id="GO:0006879">
    <property type="term" value="P:intracellular iron ion homeostasis"/>
    <property type="evidence" value="ECO:0007669"/>
    <property type="project" value="InterPro"/>
</dbReference>
<evidence type="ECO:0000313" key="3">
    <source>
        <dbReference type="Proteomes" id="UP001372338"/>
    </source>
</evidence>
<dbReference type="Gene3D" id="1.20.1260.10">
    <property type="match status" value="1"/>
</dbReference>
<accession>A0AAN9F2H9</accession>
<dbReference type="InterPro" id="IPR001519">
    <property type="entry name" value="Ferritin"/>
</dbReference>
<dbReference type="InterPro" id="IPR009078">
    <property type="entry name" value="Ferritin-like_SF"/>
</dbReference>
<keyword evidence="3" id="KW-1185">Reference proteome</keyword>
<feature type="binding site" evidence="1">
    <location>
        <position position="42"/>
    </location>
    <ligand>
        <name>Fe cation</name>
        <dbReference type="ChEBI" id="CHEBI:24875"/>
        <label>1</label>
    </ligand>
</feature>
<name>A0AAN9F2H9_CROPI</name>
<dbReference type="AlphaFoldDB" id="A0AAN9F2H9"/>
<dbReference type="GO" id="GO:0005737">
    <property type="term" value="C:cytoplasm"/>
    <property type="evidence" value="ECO:0007669"/>
    <property type="project" value="TreeGrafter"/>
</dbReference>
<keyword evidence="1" id="KW-0408">Iron</keyword>
<feature type="binding site" evidence="1">
    <location>
        <position position="8"/>
    </location>
    <ligand>
        <name>Fe cation</name>
        <dbReference type="ChEBI" id="CHEBI:24875"/>
        <label>1</label>
    </ligand>
</feature>
<gene>
    <name evidence="2" type="ORF">RIF29_20420</name>
</gene>
<dbReference type="GO" id="GO:0008199">
    <property type="term" value="F:ferric iron binding"/>
    <property type="evidence" value="ECO:0007669"/>
    <property type="project" value="InterPro"/>
</dbReference>
<dbReference type="GO" id="GO:0006826">
    <property type="term" value="P:iron ion transport"/>
    <property type="evidence" value="ECO:0007669"/>
    <property type="project" value="InterPro"/>
</dbReference>
<evidence type="ECO:0000256" key="1">
    <source>
        <dbReference type="PIRSR" id="PIRSR601519-1"/>
    </source>
</evidence>